<evidence type="ECO:0000313" key="1">
    <source>
        <dbReference type="EMBL" id="OEK04953.1"/>
    </source>
</evidence>
<gene>
    <name evidence="1" type="ORF">BFP71_16105</name>
</gene>
<dbReference type="EMBL" id="MDGQ01000005">
    <property type="protein sequence ID" value="OEK04953.1"/>
    <property type="molecule type" value="Genomic_DNA"/>
</dbReference>
<dbReference type="AlphaFoldDB" id="A0A1E5T0P7"/>
<protein>
    <submittedName>
        <fullName evidence="1">Uncharacterized protein</fullName>
    </submittedName>
</protein>
<keyword evidence="2" id="KW-1185">Reference proteome</keyword>
<reference evidence="1 2" key="1">
    <citation type="submission" date="2016-08" db="EMBL/GenBank/DDBJ databases">
        <title>Draft genome of Fabibacter sp. strain SK-8.</title>
        <authorList>
            <person name="Wong S.-K."/>
            <person name="Hamasaki K."/>
            <person name="Yoshizawa S."/>
        </authorList>
    </citation>
    <scope>NUCLEOTIDE SEQUENCE [LARGE SCALE GENOMIC DNA]</scope>
    <source>
        <strain evidence="1 2">SK-8</strain>
    </source>
</reference>
<dbReference type="RefSeq" id="WP_069836457.1">
    <property type="nucleotide sequence ID" value="NZ_MDGQ01000005.1"/>
</dbReference>
<sequence length="74" mass="8096">MSELKLIYEGTDIESQILKSQLAEAGINSLLRSEANDGRIAGFGTFGSSRLFISEIDTKNAMEIVALFKTRNQG</sequence>
<organism evidence="1 2">
    <name type="scientific">Roseivirga misakiensis</name>
    <dbReference type="NCBI Taxonomy" id="1563681"/>
    <lineage>
        <taxon>Bacteria</taxon>
        <taxon>Pseudomonadati</taxon>
        <taxon>Bacteroidota</taxon>
        <taxon>Cytophagia</taxon>
        <taxon>Cytophagales</taxon>
        <taxon>Roseivirgaceae</taxon>
        <taxon>Roseivirga</taxon>
    </lineage>
</organism>
<accession>A0A1E5T0P7</accession>
<comment type="caution">
    <text evidence="1">The sequence shown here is derived from an EMBL/GenBank/DDBJ whole genome shotgun (WGS) entry which is preliminary data.</text>
</comment>
<evidence type="ECO:0000313" key="2">
    <source>
        <dbReference type="Proteomes" id="UP000095552"/>
    </source>
</evidence>
<dbReference type="Proteomes" id="UP000095552">
    <property type="component" value="Unassembled WGS sequence"/>
</dbReference>
<dbReference type="OrthoDB" id="1372890at2"/>
<name>A0A1E5T0P7_9BACT</name>
<dbReference type="STRING" id="1563681.BFP71_16105"/>
<proteinExistence type="predicted"/>